<evidence type="ECO:0000256" key="7">
    <source>
        <dbReference type="PROSITE-ProRule" id="PRU01360"/>
    </source>
</evidence>
<evidence type="ECO:0000313" key="10">
    <source>
        <dbReference type="EMBL" id="RXK81763.1"/>
    </source>
</evidence>
<dbReference type="Pfam" id="PF07715">
    <property type="entry name" value="Plug"/>
    <property type="match status" value="1"/>
</dbReference>
<evidence type="ECO:0000256" key="1">
    <source>
        <dbReference type="ARBA" id="ARBA00004571"/>
    </source>
</evidence>
<dbReference type="InterPro" id="IPR023996">
    <property type="entry name" value="TonB-dep_OMP_SusC/RagA"/>
</dbReference>
<keyword evidence="8" id="KW-0732">Signal</keyword>
<dbReference type="Gene3D" id="2.170.130.10">
    <property type="entry name" value="TonB-dependent receptor, plug domain"/>
    <property type="match status" value="1"/>
</dbReference>
<comment type="subcellular location">
    <subcellularLocation>
        <location evidence="1 7">Cell outer membrane</location>
        <topology evidence="1 7">Multi-pass membrane protein</topology>
    </subcellularLocation>
</comment>
<dbReference type="Gene3D" id="2.40.170.20">
    <property type="entry name" value="TonB-dependent receptor, beta-barrel domain"/>
    <property type="match status" value="1"/>
</dbReference>
<evidence type="ECO:0000256" key="2">
    <source>
        <dbReference type="ARBA" id="ARBA00022448"/>
    </source>
</evidence>
<evidence type="ECO:0000256" key="6">
    <source>
        <dbReference type="ARBA" id="ARBA00023237"/>
    </source>
</evidence>
<keyword evidence="5 7" id="KW-0472">Membrane</keyword>
<dbReference type="NCBIfam" id="TIGR04057">
    <property type="entry name" value="SusC_RagA_signa"/>
    <property type="match status" value="1"/>
</dbReference>
<dbReference type="Proteomes" id="UP000290545">
    <property type="component" value="Unassembled WGS sequence"/>
</dbReference>
<feature type="domain" description="TonB-dependent receptor plug" evidence="9">
    <location>
        <begin position="231"/>
        <end position="334"/>
    </location>
</feature>
<keyword evidence="3 7" id="KW-1134">Transmembrane beta strand</keyword>
<evidence type="ECO:0000259" key="9">
    <source>
        <dbReference type="Pfam" id="PF07715"/>
    </source>
</evidence>
<dbReference type="SUPFAM" id="SSF56935">
    <property type="entry name" value="Porins"/>
    <property type="match status" value="1"/>
</dbReference>
<dbReference type="EMBL" id="SDHZ01000003">
    <property type="protein sequence ID" value="RXK81763.1"/>
    <property type="molecule type" value="Genomic_DNA"/>
</dbReference>
<dbReference type="InterPro" id="IPR039426">
    <property type="entry name" value="TonB-dep_rcpt-like"/>
</dbReference>
<dbReference type="PROSITE" id="PS52016">
    <property type="entry name" value="TONB_DEPENDENT_REC_3"/>
    <property type="match status" value="1"/>
</dbReference>
<feature type="signal peptide" evidence="8">
    <location>
        <begin position="1"/>
        <end position="25"/>
    </location>
</feature>
<sequence length="1177" mass="129728">MRRSISVYALLRCTLALLLCCALNATGRSQSRAQPIAKRVTLHKADVSLKEILKDIQQQTGVRFFYADRLLPPDKLTIDFTGVPLQEVLNSLLTSRKLRWEYNAERQTVELTAADAALSGEPVPFPMSGDGQTVTGQVQTTGGDPLPGAYILIKGTTRRVAAGNDGSFSLSGVPPDGVLQFSFAGYKPVEMPVNGQSGIIARLSVNVGELDNVVVSINTGYQTVNKERYVGAFAVLDSAQYHRRAGMDILGRLDGTVPGVSFDKKNANASASIQIRGVSTLQRLGTTSAPLIILDNFPYEGDLSSINPNDVESLTVLKDAASASIWGARAGNGVIVITTKKGRYNQPLQITASSNVTLKERPDLFYYPLINSTDIIDLERFLFGRGYYDNIINNTTSRPVVTPVVEILARQRNGLITDPEAAAQIDAFRNFDLRNDLQQYVYHPALSQQHYLSFSGGNAGMNYSVTGGYNNFMSDIKGGKGMSQYTLSSNFVFKPVKRLDIQAGFNFSNTIDRSVSFGLNTLYPYVRLVNDDGSPAAIPISVRKAYTDTAGGGRLLDWQYRPLEEIQLADENRTTRFARINLGLSYRLNSWITADIKYQYIDQVLSSATNNSPASFFARNLVNLYTNLSQTNANLRNPVPIGGILATSTSKSANHNARAQLNVNRRFGGQHQLAALFAGEFSERVSSTISNRFYGYNNDNGSYKANMDYATNFPTYGGLGGSAAIPSGNTLGAKTNNRFISVLSNVSYTYQGKYTLYGSARRDGSNVYGVNTNSRWKPLWSVGASWKLSEERFYKLSWLPMLTLRGSLGYTGNTNNSVSGLPTIRYSGTSTVTGFPQATPGAPNPDLRWEQVRIINYGLEFSALANRLSGSVDVFHKKAVDLISNVPVDPTRGVTSYSLNAASLKGSGFDLLINSTNIKGKIRWETNFGLSYARMVVDKLNNPNYLISNYINYGLYPFPGRVAYGLYSYKWAGLDPETGDPRGLYKGQATKNYVDIISDSVQNQGFSGSSFPLYSGFFRNTISWKGFALSANITYRLAYFFRKPTLNYASLFQSSSGSADYYRRWRQKGDEQNTDVPSLVYPIATYRDEFYAGSEVNVLPGDNIRLQDVRLQYSLDRAIWKQLPFAGMQLFLYANNLNLILWKKNRQDLDPDFSGGNGNPAAAPTPRTWTAGISVNF</sequence>
<keyword evidence="2 7" id="KW-0813">Transport</keyword>
<dbReference type="InterPro" id="IPR012910">
    <property type="entry name" value="Plug_dom"/>
</dbReference>
<dbReference type="Gene3D" id="2.60.40.1120">
    <property type="entry name" value="Carboxypeptidase-like, regulatory domain"/>
    <property type="match status" value="1"/>
</dbReference>
<dbReference type="InterPro" id="IPR023997">
    <property type="entry name" value="TonB-dep_OMP_SusC/RagA_CS"/>
</dbReference>
<dbReference type="GO" id="GO:0009279">
    <property type="term" value="C:cell outer membrane"/>
    <property type="evidence" value="ECO:0007669"/>
    <property type="project" value="UniProtKB-SubCell"/>
</dbReference>
<organism evidence="10 11">
    <name type="scientific">Filimonas effusa</name>
    <dbReference type="NCBI Taxonomy" id="2508721"/>
    <lineage>
        <taxon>Bacteria</taxon>
        <taxon>Pseudomonadati</taxon>
        <taxon>Bacteroidota</taxon>
        <taxon>Chitinophagia</taxon>
        <taxon>Chitinophagales</taxon>
        <taxon>Chitinophagaceae</taxon>
        <taxon>Filimonas</taxon>
    </lineage>
</organism>
<dbReference type="Pfam" id="PF13715">
    <property type="entry name" value="CarbopepD_reg_2"/>
    <property type="match status" value="1"/>
</dbReference>
<dbReference type="NCBIfam" id="TIGR04056">
    <property type="entry name" value="OMP_RagA_SusC"/>
    <property type="match status" value="1"/>
</dbReference>
<gene>
    <name evidence="10" type="ORF">ESB13_18395</name>
</gene>
<keyword evidence="6 7" id="KW-0998">Cell outer membrane</keyword>
<evidence type="ECO:0000256" key="8">
    <source>
        <dbReference type="SAM" id="SignalP"/>
    </source>
</evidence>
<reference evidence="10 11" key="1">
    <citation type="submission" date="2019-01" db="EMBL/GenBank/DDBJ databases">
        <title>Filimonas sp. strain TTM-71.</title>
        <authorList>
            <person name="Chen W.-M."/>
        </authorList>
    </citation>
    <scope>NUCLEOTIDE SEQUENCE [LARGE SCALE GENOMIC DNA]</scope>
    <source>
        <strain evidence="10 11">TTM-71</strain>
    </source>
</reference>
<name>A0A4Q1D3L5_9BACT</name>
<dbReference type="SUPFAM" id="SSF49464">
    <property type="entry name" value="Carboxypeptidase regulatory domain-like"/>
    <property type="match status" value="1"/>
</dbReference>
<dbReference type="AlphaFoldDB" id="A0A4Q1D3L5"/>
<comment type="caution">
    <text evidence="10">The sequence shown here is derived from an EMBL/GenBank/DDBJ whole genome shotgun (WGS) entry which is preliminary data.</text>
</comment>
<evidence type="ECO:0000313" key="11">
    <source>
        <dbReference type="Proteomes" id="UP000290545"/>
    </source>
</evidence>
<dbReference type="InterPro" id="IPR037066">
    <property type="entry name" value="Plug_dom_sf"/>
</dbReference>
<evidence type="ECO:0000256" key="5">
    <source>
        <dbReference type="ARBA" id="ARBA00023136"/>
    </source>
</evidence>
<accession>A0A4Q1D3L5</accession>
<proteinExistence type="inferred from homology"/>
<dbReference type="InterPro" id="IPR008969">
    <property type="entry name" value="CarboxyPept-like_regulatory"/>
</dbReference>
<protein>
    <submittedName>
        <fullName evidence="10">SusC/RagA family TonB-linked outer membrane protein</fullName>
    </submittedName>
</protein>
<dbReference type="RefSeq" id="WP_129005160.1">
    <property type="nucleotide sequence ID" value="NZ_SDHZ01000003.1"/>
</dbReference>
<dbReference type="OrthoDB" id="9768177at2"/>
<feature type="chain" id="PRO_5020231549" evidence="8">
    <location>
        <begin position="26"/>
        <end position="1177"/>
    </location>
</feature>
<keyword evidence="4 7" id="KW-0812">Transmembrane</keyword>
<keyword evidence="11" id="KW-1185">Reference proteome</keyword>
<comment type="similarity">
    <text evidence="7">Belongs to the TonB-dependent receptor family.</text>
</comment>
<evidence type="ECO:0000256" key="4">
    <source>
        <dbReference type="ARBA" id="ARBA00022692"/>
    </source>
</evidence>
<evidence type="ECO:0000256" key="3">
    <source>
        <dbReference type="ARBA" id="ARBA00022452"/>
    </source>
</evidence>
<dbReference type="InterPro" id="IPR036942">
    <property type="entry name" value="Beta-barrel_TonB_sf"/>
</dbReference>